<gene>
    <name evidence="3" type="ORF">BT62DRAFT_956246</name>
</gene>
<feature type="compositionally biased region" description="Polar residues" evidence="1">
    <location>
        <begin position="747"/>
        <end position="756"/>
    </location>
</feature>
<evidence type="ECO:0000256" key="2">
    <source>
        <dbReference type="SAM" id="SignalP"/>
    </source>
</evidence>
<feature type="compositionally biased region" description="Low complexity" evidence="1">
    <location>
        <begin position="713"/>
        <end position="727"/>
    </location>
</feature>
<dbReference type="Proteomes" id="UP000812287">
    <property type="component" value="Unassembled WGS sequence"/>
</dbReference>
<dbReference type="EMBL" id="MU250563">
    <property type="protein sequence ID" value="KAG7441141.1"/>
    <property type="molecule type" value="Genomic_DNA"/>
</dbReference>
<organism evidence="3 4">
    <name type="scientific">Guyanagaster necrorhizus</name>
    <dbReference type="NCBI Taxonomy" id="856835"/>
    <lineage>
        <taxon>Eukaryota</taxon>
        <taxon>Fungi</taxon>
        <taxon>Dikarya</taxon>
        <taxon>Basidiomycota</taxon>
        <taxon>Agaricomycotina</taxon>
        <taxon>Agaricomycetes</taxon>
        <taxon>Agaricomycetidae</taxon>
        <taxon>Agaricales</taxon>
        <taxon>Marasmiineae</taxon>
        <taxon>Physalacriaceae</taxon>
        <taxon>Guyanagaster</taxon>
    </lineage>
</organism>
<feature type="compositionally biased region" description="Polar residues" evidence="1">
    <location>
        <begin position="581"/>
        <end position="598"/>
    </location>
</feature>
<feature type="region of interest" description="Disordered" evidence="1">
    <location>
        <begin position="627"/>
        <end position="841"/>
    </location>
</feature>
<evidence type="ECO:0000313" key="4">
    <source>
        <dbReference type="Proteomes" id="UP000812287"/>
    </source>
</evidence>
<feature type="compositionally biased region" description="Pro residues" evidence="1">
    <location>
        <begin position="830"/>
        <end position="841"/>
    </location>
</feature>
<sequence>MSGNMTFLFLLVFTFAVCLPGNGVYAFGAGNIPSFAYMEGKAFRHGDIEDALAELVKKGAGGFALASIIGKGSKFGGLDIKRVYFGNWLRDYSQAVDIAGLKKLPLQTIVNLCMVLGFMAHGYATNEFEVTPERLGVYLPTEHIDNPKGYGEGEDARKYHPKLRGPVDPREIEIDHQTGMKNYIANESGGWDTSKALVRRTLEKCIQLGRQQRAQGRKQDEYEAYRLLGQALHTLEDFSAHSNFCEIALVSMGHKDVFQHVGDQVRIQAPNGQWVAPIVTGTFGGNDFIYSLLGEAGDKLSEASVSDLNKKLDDARSTSSRSGDSYGPAGVLRSMFTSLPGGIGGDLSRDMDNIERIRAGAAQGGKRPEDMSPQELHSVLWQVLIFRDSMAKKIEKTIENIPGLSALIEKIMDGVSGIVWSIFWQKRVADIRRFKVFVFSTIEPFVKPLLQTATAGLAEASSEVINSHDQYEVFNDPRASDPTHSLLSKDHFNLILNEPAGEIAKVVLVNTVTLVTKAWDDTSVNVHQATEDILSALFHPDFMTSNSKVQNEMMQCLQKWVQGLGPKQHEIIGRLSKESVRQGNNKRSADSSKPSAAQDSFAWNEGQQAQHALLGYANQIPGVAQAQHLFGGGSGSKREGDNFSSPPSAPPPSSGYPGAHHGHSHNPSPVPSTGQASSYYGSGANSPSSYHSGGTHSPAPSFPGAASEPSFPDAPSLPGASPAAYAPPSGPPPTHHHHHHQHHHQSGYNPSYSSAPSFPGALSEAPAFPGAASEAPVFPEAPPAFPGSGGGYGGYGQHPPGGFEPPLGPPPGGVPSFPGAEPYGGYPPHGQGPPRFPGSGW</sequence>
<feature type="compositionally biased region" description="Basic residues" evidence="1">
    <location>
        <begin position="734"/>
        <end position="745"/>
    </location>
</feature>
<proteinExistence type="predicted"/>
<dbReference type="GeneID" id="66110663"/>
<dbReference type="PANTHER" id="PTHR14905">
    <property type="entry name" value="NG37"/>
    <property type="match status" value="1"/>
</dbReference>
<dbReference type="InterPro" id="IPR052577">
    <property type="entry name" value="VWA7"/>
</dbReference>
<evidence type="ECO:0000256" key="1">
    <source>
        <dbReference type="SAM" id="MobiDB-lite"/>
    </source>
</evidence>
<dbReference type="AlphaFoldDB" id="A0A9P8AMW6"/>
<feature type="signal peptide" evidence="2">
    <location>
        <begin position="1"/>
        <end position="20"/>
    </location>
</feature>
<feature type="chain" id="PRO_5040129312" evidence="2">
    <location>
        <begin position="21"/>
        <end position="841"/>
    </location>
</feature>
<accession>A0A9P8AMW6</accession>
<name>A0A9P8AMW6_9AGAR</name>
<feature type="compositionally biased region" description="Pro residues" evidence="1">
    <location>
        <begin position="802"/>
        <end position="813"/>
    </location>
</feature>
<feature type="compositionally biased region" description="Polar residues" evidence="1">
    <location>
        <begin position="671"/>
        <end position="695"/>
    </location>
</feature>
<feature type="region of interest" description="Disordered" evidence="1">
    <location>
        <begin position="577"/>
        <end position="601"/>
    </location>
</feature>
<comment type="caution">
    <text evidence="3">The sequence shown here is derived from an EMBL/GenBank/DDBJ whole genome shotgun (WGS) entry which is preliminary data.</text>
</comment>
<feature type="compositionally biased region" description="Gly residues" evidence="1">
    <location>
        <begin position="787"/>
        <end position="796"/>
    </location>
</feature>
<dbReference type="Pfam" id="PF07217">
    <property type="entry name" value="Het-C"/>
    <property type="match status" value="1"/>
</dbReference>
<dbReference type="PANTHER" id="PTHR14905:SF7">
    <property type="entry name" value="VON WILLEBRAND FACTOR A DOMAIN-CONTAINING PROTEIN 7"/>
    <property type="match status" value="1"/>
</dbReference>
<evidence type="ECO:0000313" key="3">
    <source>
        <dbReference type="EMBL" id="KAG7441141.1"/>
    </source>
</evidence>
<dbReference type="OrthoDB" id="2506204at2759"/>
<protein>
    <submittedName>
        <fullName evidence="3">Heterokaryon incompatibility protein HET-C</fullName>
    </submittedName>
</protein>
<dbReference type="InterPro" id="IPR010816">
    <property type="entry name" value="Het-C"/>
</dbReference>
<reference evidence="3" key="1">
    <citation type="submission" date="2020-11" db="EMBL/GenBank/DDBJ databases">
        <title>Adaptations for nitrogen fixation in a non-lichenized fungal sporocarp promotes dispersal by wood-feeding termites.</title>
        <authorList>
            <consortium name="DOE Joint Genome Institute"/>
            <person name="Koch R.A."/>
            <person name="Yoon G."/>
            <person name="Arayal U."/>
            <person name="Lail K."/>
            <person name="Amirebrahimi M."/>
            <person name="Labutti K."/>
            <person name="Lipzen A."/>
            <person name="Riley R."/>
            <person name="Barry K."/>
            <person name="Henrissat B."/>
            <person name="Grigoriev I.V."/>
            <person name="Herr J.R."/>
            <person name="Aime M.C."/>
        </authorList>
    </citation>
    <scope>NUCLEOTIDE SEQUENCE</scope>
    <source>
        <strain evidence="3">MCA 3950</strain>
    </source>
</reference>
<feature type="compositionally biased region" description="Low complexity" evidence="1">
    <location>
        <begin position="814"/>
        <end position="829"/>
    </location>
</feature>
<dbReference type="RefSeq" id="XP_043034641.1">
    <property type="nucleotide sequence ID" value="XM_043188366.1"/>
</dbReference>
<keyword evidence="4" id="KW-1185">Reference proteome</keyword>
<keyword evidence="2" id="KW-0732">Signal</keyword>